<evidence type="ECO:0000313" key="2">
    <source>
        <dbReference type="Proteomes" id="UP000683360"/>
    </source>
</evidence>
<organism evidence="1 2">
    <name type="scientific">Mytilus edulis</name>
    <name type="common">Blue mussel</name>
    <dbReference type="NCBI Taxonomy" id="6550"/>
    <lineage>
        <taxon>Eukaryota</taxon>
        <taxon>Metazoa</taxon>
        <taxon>Spiralia</taxon>
        <taxon>Lophotrochozoa</taxon>
        <taxon>Mollusca</taxon>
        <taxon>Bivalvia</taxon>
        <taxon>Autobranchia</taxon>
        <taxon>Pteriomorphia</taxon>
        <taxon>Mytilida</taxon>
        <taxon>Mytiloidea</taxon>
        <taxon>Mytilidae</taxon>
        <taxon>Mytilinae</taxon>
        <taxon>Mytilus</taxon>
    </lineage>
</organism>
<dbReference type="Proteomes" id="UP000683360">
    <property type="component" value="Unassembled WGS sequence"/>
</dbReference>
<dbReference type="AlphaFoldDB" id="A0A8S3VDN2"/>
<accession>A0A8S3VDN2</accession>
<sequence>MGEPATENASIALYQYMCQYIVGTEEHVKRMRMMNTIRDNLSSNDNTLIITSGSFGEGIEMRGSDLDIMIIWTLMEVCENKNNNFNPDTVYFAMETNDTQPGFTHYYMLTFTNITFLVLLPRYINEHNVTFPISNSDVELDNAKDGDLKHTIRFDISDNKSVYEQDRRFPFCQRSFHRYIGEDVIMKCIWPEEHVQVIDYEIKWTFNVNVILNSDRRKITSTRGNYNVETLSIFLIDKKGLWQIRKLGL</sequence>
<dbReference type="SUPFAM" id="SSF81301">
    <property type="entry name" value="Nucleotidyltransferase"/>
    <property type="match status" value="1"/>
</dbReference>
<proteinExistence type="predicted"/>
<dbReference type="EMBL" id="CAJPWZ010003145">
    <property type="protein sequence ID" value="CAG2253205.1"/>
    <property type="molecule type" value="Genomic_DNA"/>
</dbReference>
<evidence type="ECO:0000313" key="1">
    <source>
        <dbReference type="EMBL" id="CAG2253205.1"/>
    </source>
</evidence>
<comment type="caution">
    <text evidence="1">The sequence shown here is derived from an EMBL/GenBank/DDBJ whole genome shotgun (WGS) entry which is preliminary data.</text>
</comment>
<keyword evidence="2" id="KW-1185">Reference proteome</keyword>
<gene>
    <name evidence="1" type="ORF">MEDL_64733</name>
</gene>
<protein>
    <submittedName>
        <fullName evidence="1">Uncharacterized protein</fullName>
    </submittedName>
</protein>
<dbReference type="InterPro" id="IPR043519">
    <property type="entry name" value="NT_sf"/>
</dbReference>
<name>A0A8S3VDN2_MYTED</name>
<reference evidence="1" key="1">
    <citation type="submission" date="2021-03" db="EMBL/GenBank/DDBJ databases">
        <authorList>
            <person name="Bekaert M."/>
        </authorList>
    </citation>
    <scope>NUCLEOTIDE SEQUENCE</scope>
</reference>